<feature type="domain" description="RING-type" evidence="6">
    <location>
        <begin position="194"/>
        <end position="229"/>
    </location>
</feature>
<keyword evidence="3 5" id="KW-0863">Zinc-finger</keyword>
<comment type="similarity">
    <text evidence="1">Belongs to the IAP family.</text>
</comment>
<dbReference type="GO" id="GO:0061630">
    <property type="term" value="F:ubiquitin protein ligase activity"/>
    <property type="evidence" value="ECO:0007669"/>
    <property type="project" value="TreeGrafter"/>
</dbReference>
<dbReference type="SUPFAM" id="SSF57924">
    <property type="entry name" value="Inhibitor of apoptosis (IAP) repeat"/>
    <property type="match status" value="1"/>
</dbReference>
<dbReference type="InterPro" id="IPR013083">
    <property type="entry name" value="Znf_RING/FYVE/PHD"/>
</dbReference>
<dbReference type="SMART" id="SM00238">
    <property type="entry name" value="BIR"/>
    <property type="match status" value="1"/>
</dbReference>
<comment type="caution">
    <text evidence="7">The sequence shown here is derived from an EMBL/GenBank/DDBJ whole genome shotgun (WGS) entry which is preliminary data.</text>
</comment>
<proteinExistence type="inferred from homology"/>
<protein>
    <recommendedName>
        <fullName evidence="6">RING-type domain-containing protein</fullName>
    </recommendedName>
</protein>
<reference evidence="7 8" key="1">
    <citation type="submission" date="2024-03" db="EMBL/GenBank/DDBJ databases">
        <title>Adaptation during the transition from Ophiocordyceps entomopathogen to insect associate is accompanied by gene loss and intensified selection.</title>
        <authorList>
            <person name="Ward C.M."/>
            <person name="Onetto C.A."/>
            <person name="Borneman A.R."/>
        </authorList>
    </citation>
    <scope>NUCLEOTIDE SEQUENCE [LARGE SCALE GENOMIC DNA]</scope>
    <source>
        <strain evidence="7">AWRI1</strain>
        <tissue evidence="7">Single Adult Female</tissue>
    </source>
</reference>
<dbReference type="FunFam" id="1.10.1170.10:FF:000002">
    <property type="entry name" value="Baculoviral IAP repeat containing 7"/>
    <property type="match status" value="1"/>
</dbReference>
<dbReference type="CDD" id="cd00022">
    <property type="entry name" value="BIR"/>
    <property type="match status" value="1"/>
</dbReference>
<gene>
    <name evidence="7" type="ORF">V9T40_013571</name>
</gene>
<dbReference type="PROSITE" id="PS50143">
    <property type="entry name" value="BIR_REPEAT_2"/>
    <property type="match status" value="1"/>
</dbReference>
<dbReference type="GO" id="GO:0031398">
    <property type="term" value="P:positive regulation of protein ubiquitination"/>
    <property type="evidence" value="ECO:0007669"/>
    <property type="project" value="TreeGrafter"/>
</dbReference>
<dbReference type="GO" id="GO:0005737">
    <property type="term" value="C:cytoplasm"/>
    <property type="evidence" value="ECO:0007669"/>
    <property type="project" value="TreeGrafter"/>
</dbReference>
<evidence type="ECO:0000256" key="2">
    <source>
        <dbReference type="ARBA" id="ARBA00022723"/>
    </source>
</evidence>
<accession>A0AAN9TB89</accession>
<dbReference type="Pfam" id="PF13920">
    <property type="entry name" value="zf-C3HC4_3"/>
    <property type="match status" value="1"/>
</dbReference>
<dbReference type="PROSITE" id="PS01282">
    <property type="entry name" value="BIR_REPEAT_1"/>
    <property type="match status" value="1"/>
</dbReference>
<dbReference type="InterPro" id="IPR001370">
    <property type="entry name" value="BIR_rpt"/>
</dbReference>
<dbReference type="GO" id="GO:0051726">
    <property type="term" value="P:regulation of cell cycle"/>
    <property type="evidence" value="ECO:0007669"/>
    <property type="project" value="TreeGrafter"/>
</dbReference>
<dbReference type="InterPro" id="IPR001841">
    <property type="entry name" value="Znf_RING"/>
</dbReference>
<evidence type="ECO:0000256" key="5">
    <source>
        <dbReference type="PROSITE-ProRule" id="PRU00175"/>
    </source>
</evidence>
<name>A0AAN9TB89_9HEMI</name>
<dbReference type="GO" id="GO:0005634">
    <property type="term" value="C:nucleus"/>
    <property type="evidence" value="ECO:0007669"/>
    <property type="project" value="TreeGrafter"/>
</dbReference>
<organism evidence="7 8">
    <name type="scientific">Parthenolecanium corni</name>
    <dbReference type="NCBI Taxonomy" id="536013"/>
    <lineage>
        <taxon>Eukaryota</taxon>
        <taxon>Metazoa</taxon>
        <taxon>Ecdysozoa</taxon>
        <taxon>Arthropoda</taxon>
        <taxon>Hexapoda</taxon>
        <taxon>Insecta</taxon>
        <taxon>Pterygota</taxon>
        <taxon>Neoptera</taxon>
        <taxon>Paraneoptera</taxon>
        <taxon>Hemiptera</taxon>
        <taxon>Sternorrhyncha</taxon>
        <taxon>Coccoidea</taxon>
        <taxon>Coccidae</taxon>
        <taxon>Parthenolecanium</taxon>
    </lineage>
</organism>
<dbReference type="PANTHER" id="PTHR10044:SF139">
    <property type="entry name" value="DEATH-ASSOCIATED INHIBITOR OF APOPTOSIS 2"/>
    <property type="match status" value="1"/>
</dbReference>
<dbReference type="Gene3D" id="3.30.40.10">
    <property type="entry name" value="Zinc/RING finger domain, C3HC4 (zinc finger)"/>
    <property type="match status" value="1"/>
</dbReference>
<dbReference type="PROSITE" id="PS50089">
    <property type="entry name" value="ZF_RING_2"/>
    <property type="match status" value="1"/>
</dbReference>
<dbReference type="Proteomes" id="UP001367676">
    <property type="component" value="Unassembled WGS sequence"/>
</dbReference>
<dbReference type="Pfam" id="PF00653">
    <property type="entry name" value="BIR"/>
    <property type="match status" value="1"/>
</dbReference>
<dbReference type="PANTHER" id="PTHR10044">
    <property type="entry name" value="INHIBITOR OF APOPTOSIS"/>
    <property type="match status" value="1"/>
</dbReference>
<keyword evidence="8" id="KW-1185">Reference proteome</keyword>
<evidence type="ECO:0000313" key="8">
    <source>
        <dbReference type="Proteomes" id="UP001367676"/>
    </source>
</evidence>
<keyword evidence="2" id="KW-0479">Metal-binding</keyword>
<dbReference type="GO" id="GO:0008270">
    <property type="term" value="F:zinc ion binding"/>
    <property type="evidence" value="ECO:0007669"/>
    <property type="project" value="UniProtKB-KW"/>
</dbReference>
<dbReference type="GO" id="GO:0043027">
    <property type="term" value="F:cysteine-type endopeptidase inhibitor activity involved in apoptotic process"/>
    <property type="evidence" value="ECO:0007669"/>
    <property type="project" value="TreeGrafter"/>
</dbReference>
<evidence type="ECO:0000256" key="3">
    <source>
        <dbReference type="ARBA" id="ARBA00022771"/>
    </source>
</evidence>
<dbReference type="AlphaFoldDB" id="A0AAN9TB89"/>
<evidence type="ECO:0000313" key="7">
    <source>
        <dbReference type="EMBL" id="KAK7582126.1"/>
    </source>
</evidence>
<sequence length="241" mass="27372">MLEPQITSTNCNTHLAKEGIDNIYPCKRNEDPLSLIEKHARDVWLDNVGIRASSAAKFPHYANVQARLKSFASCNRKLKVKLLSEAGFFYHGSDDCTICFHCGGGLKEWKDSDDPWIEHAYWYPRCGFVLSMKGKEYVDHSWGKKQESSTTAEMRRAETLKDLIDIFKSKQHAESPVQSSKTNDKSTKESSMSCKICFVEERNVMFVPCRHIIACENCAANLAKCGVCRCKIEDTIRVFLS</sequence>
<evidence type="ECO:0000256" key="4">
    <source>
        <dbReference type="ARBA" id="ARBA00022833"/>
    </source>
</evidence>
<evidence type="ECO:0000259" key="6">
    <source>
        <dbReference type="PROSITE" id="PS50089"/>
    </source>
</evidence>
<keyword evidence="4" id="KW-0862">Zinc</keyword>
<dbReference type="EMBL" id="JBBCAQ010000033">
    <property type="protein sequence ID" value="KAK7582126.1"/>
    <property type="molecule type" value="Genomic_DNA"/>
</dbReference>
<evidence type="ECO:0000256" key="1">
    <source>
        <dbReference type="ARBA" id="ARBA00006672"/>
    </source>
</evidence>
<dbReference type="InterPro" id="IPR050784">
    <property type="entry name" value="IAP"/>
</dbReference>
<dbReference type="Gene3D" id="1.10.1170.10">
    <property type="entry name" value="Inhibitor Of Apoptosis Protein (2mihbC-IAP-1), Chain A"/>
    <property type="match status" value="1"/>
</dbReference>
<dbReference type="GO" id="GO:0043066">
    <property type="term" value="P:negative regulation of apoptotic process"/>
    <property type="evidence" value="ECO:0007669"/>
    <property type="project" value="TreeGrafter"/>
</dbReference>